<accession>A0A0H5Q6P6</accession>
<reference evidence="1" key="1">
    <citation type="submission" date="2015-06" db="EMBL/GenBank/DDBJ databases">
        <authorList>
            <person name="Joergensen T."/>
        </authorList>
    </citation>
    <scope>NUCLEOTIDE SEQUENCE</scope>
    <source>
        <strain evidence="1">RGFK1705</strain>
    </source>
</reference>
<protein>
    <submittedName>
        <fullName evidence="1">Uncharacterized protein</fullName>
    </submittedName>
</protein>
<organism evidence="1">
    <name type="scientific">uncultured prokaryote</name>
    <dbReference type="NCBI Taxonomy" id="198431"/>
    <lineage>
        <taxon>unclassified sequences</taxon>
        <taxon>environmental samples</taxon>
    </lineage>
</organism>
<reference evidence="1" key="2">
    <citation type="submission" date="2015-07" db="EMBL/GenBank/DDBJ databases">
        <title>Plasmids, circular viruses and viroids from rat gut.</title>
        <authorList>
            <person name="Jorgensen T.J."/>
            <person name="Hansen M.A."/>
            <person name="Xu Z."/>
            <person name="Tabak M.A."/>
            <person name="Sorensen S.J."/>
            <person name="Hansen L.H."/>
        </authorList>
    </citation>
    <scope>NUCLEOTIDE SEQUENCE</scope>
    <source>
        <strain evidence="1">RGFK1705</strain>
    </source>
</reference>
<name>A0A0H5Q6P6_9ZZZZ</name>
<proteinExistence type="predicted"/>
<dbReference type="EMBL" id="LN854208">
    <property type="protein sequence ID" value="CRY97711.1"/>
    <property type="molecule type" value="Genomic_DNA"/>
</dbReference>
<evidence type="ECO:0000313" key="1">
    <source>
        <dbReference type="EMBL" id="CRY97711.1"/>
    </source>
</evidence>
<sequence>MYYGQNVISKNLIIANRKELLNGNGFVLGVSGSGLLGDSAYRFAVRGSMWYFFPNSV</sequence>
<dbReference type="AlphaFoldDB" id="A0A0H5Q6P6"/>